<dbReference type="InterPro" id="IPR004358">
    <property type="entry name" value="Sig_transdc_His_kin-like_C"/>
</dbReference>
<keyword evidence="11" id="KW-1185">Reference proteome</keyword>
<reference evidence="10 11" key="1">
    <citation type="submission" date="2021-10" db="EMBL/GenBank/DDBJ databases">
        <title>Collection of gut derived symbiotic bacterial strains cultured from healthy donors.</title>
        <authorList>
            <person name="Lin H."/>
            <person name="Littmann E."/>
            <person name="Kohout C."/>
            <person name="Pamer E.G."/>
        </authorList>
    </citation>
    <scope>NUCLEOTIDE SEQUENCE [LARGE SCALE GENOMIC DNA]</scope>
    <source>
        <strain evidence="10 11">DFI.1.165</strain>
    </source>
</reference>
<sequence>MSDWTLWLILAGVIFICLCVCVGMWMYTRSRFIRFSDNILNSIRLIENGETLLENVNEDSLEGKINAELAKLCKAYHHAENTSVSQKKEVQQIVSDISHQLKTPIANIVMYNDMVLGRKLERDEEEKYLLIMRAQVEKLHILVQDLVKMSRMESAMIVLEQGPENLYQCLAQAVAGITAAAERKGLHMEIECPEESLVWVDKKWTVEAIGNVLDNAVKYTGQGGHIYIRVNPLEMFTRVDIEDDGIGIEEKHYSDIFKRFWREAKVHENEGVGIGLYLTREILTRQGGYVKVESIPGEGSCFSLYLPSEKAGTL</sequence>
<comment type="catalytic activity">
    <reaction evidence="1">
        <text>ATP + protein L-histidine = ADP + protein N-phospho-L-histidine.</text>
        <dbReference type="EC" id="2.7.13.3"/>
    </reaction>
</comment>
<keyword evidence="7" id="KW-0902">Two-component regulatory system</keyword>
<evidence type="ECO:0000256" key="5">
    <source>
        <dbReference type="ARBA" id="ARBA00022679"/>
    </source>
</evidence>
<feature type="transmembrane region" description="Helical" evidence="8">
    <location>
        <begin position="6"/>
        <end position="27"/>
    </location>
</feature>
<dbReference type="InterPro" id="IPR003661">
    <property type="entry name" value="HisK_dim/P_dom"/>
</dbReference>
<dbReference type="CDD" id="cd00082">
    <property type="entry name" value="HisKA"/>
    <property type="match status" value="1"/>
</dbReference>
<dbReference type="InterPro" id="IPR005467">
    <property type="entry name" value="His_kinase_dom"/>
</dbReference>
<dbReference type="Proteomes" id="UP001299546">
    <property type="component" value="Unassembled WGS sequence"/>
</dbReference>
<dbReference type="RefSeq" id="WP_066736640.1">
    <property type="nucleotide sequence ID" value="NZ_JAJCIQ010000002.1"/>
</dbReference>
<evidence type="ECO:0000256" key="4">
    <source>
        <dbReference type="ARBA" id="ARBA00022553"/>
    </source>
</evidence>
<dbReference type="InterPro" id="IPR036890">
    <property type="entry name" value="HATPase_C_sf"/>
</dbReference>
<evidence type="ECO:0000313" key="10">
    <source>
        <dbReference type="EMBL" id="MCB7386593.1"/>
    </source>
</evidence>
<dbReference type="EC" id="2.7.13.3" evidence="3"/>
<dbReference type="Gene3D" id="1.10.287.130">
    <property type="match status" value="1"/>
</dbReference>
<keyword evidence="8" id="KW-0812">Transmembrane</keyword>
<dbReference type="SMART" id="SM00387">
    <property type="entry name" value="HATPase_c"/>
    <property type="match status" value="1"/>
</dbReference>
<dbReference type="Pfam" id="PF00512">
    <property type="entry name" value="HisKA"/>
    <property type="match status" value="1"/>
</dbReference>
<proteinExistence type="predicted"/>
<dbReference type="InterPro" id="IPR050351">
    <property type="entry name" value="BphY/WalK/GraS-like"/>
</dbReference>
<dbReference type="CDD" id="cd00075">
    <property type="entry name" value="HATPase"/>
    <property type="match status" value="1"/>
</dbReference>
<organism evidence="10 11">
    <name type="scientific">Bariatricus massiliensis</name>
    <dbReference type="NCBI Taxonomy" id="1745713"/>
    <lineage>
        <taxon>Bacteria</taxon>
        <taxon>Bacillati</taxon>
        <taxon>Bacillota</taxon>
        <taxon>Clostridia</taxon>
        <taxon>Lachnospirales</taxon>
        <taxon>Lachnospiraceae</taxon>
        <taxon>Bariatricus</taxon>
    </lineage>
</organism>
<evidence type="ECO:0000256" key="1">
    <source>
        <dbReference type="ARBA" id="ARBA00000085"/>
    </source>
</evidence>
<dbReference type="GO" id="GO:0016301">
    <property type="term" value="F:kinase activity"/>
    <property type="evidence" value="ECO:0007669"/>
    <property type="project" value="UniProtKB-KW"/>
</dbReference>
<gene>
    <name evidence="10" type="ORF">LIZ65_04775</name>
</gene>
<feature type="domain" description="Histidine kinase" evidence="9">
    <location>
        <begin position="96"/>
        <end position="310"/>
    </location>
</feature>
<dbReference type="InterPro" id="IPR003594">
    <property type="entry name" value="HATPase_dom"/>
</dbReference>
<evidence type="ECO:0000313" key="11">
    <source>
        <dbReference type="Proteomes" id="UP001299546"/>
    </source>
</evidence>
<comment type="caution">
    <text evidence="10">The sequence shown here is derived from an EMBL/GenBank/DDBJ whole genome shotgun (WGS) entry which is preliminary data.</text>
</comment>
<dbReference type="PANTHER" id="PTHR45453:SF1">
    <property type="entry name" value="PHOSPHATE REGULON SENSOR PROTEIN PHOR"/>
    <property type="match status" value="1"/>
</dbReference>
<evidence type="ECO:0000256" key="8">
    <source>
        <dbReference type="SAM" id="Phobius"/>
    </source>
</evidence>
<evidence type="ECO:0000256" key="3">
    <source>
        <dbReference type="ARBA" id="ARBA00012438"/>
    </source>
</evidence>
<comment type="subcellular location">
    <subcellularLocation>
        <location evidence="2">Membrane</location>
    </subcellularLocation>
</comment>
<dbReference type="EMBL" id="JAJCIS010000002">
    <property type="protein sequence ID" value="MCB7386593.1"/>
    <property type="molecule type" value="Genomic_DNA"/>
</dbReference>
<dbReference type="InterPro" id="IPR036097">
    <property type="entry name" value="HisK_dim/P_sf"/>
</dbReference>
<keyword evidence="8" id="KW-0472">Membrane</keyword>
<dbReference type="Gene3D" id="3.30.565.10">
    <property type="entry name" value="Histidine kinase-like ATPase, C-terminal domain"/>
    <property type="match status" value="1"/>
</dbReference>
<keyword evidence="5" id="KW-0808">Transferase</keyword>
<dbReference type="PROSITE" id="PS50109">
    <property type="entry name" value="HIS_KIN"/>
    <property type="match status" value="1"/>
</dbReference>
<keyword evidence="8" id="KW-1133">Transmembrane helix</keyword>
<dbReference type="SUPFAM" id="SSF55874">
    <property type="entry name" value="ATPase domain of HSP90 chaperone/DNA topoisomerase II/histidine kinase"/>
    <property type="match status" value="1"/>
</dbReference>
<name>A0ABS8DDW1_9FIRM</name>
<protein>
    <recommendedName>
        <fullName evidence="3">histidine kinase</fullName>
        <ecNumber evidence="3">2.7.13.3</ecNumber>
    </recommendedName>
</protein>
<dbReference type="PRINTS" id="PR00344">
    <property type="entry name" value="BCTRLSENSOR"/>
</dbReference>
<evidence type="ECO:0000259" key="9">
    <source>
        <dbReference type="PROSITE" id="PS50109"/>
    </source>
</evidence>
<evidence type="ECO:0000256" key="7">
    <source>
        <dbReference type="ARBA" id="ARBA00023012"/>
    </source>
</evidence>
<accession>A0ABS8DDW1</accession>
<keyword evidence="6 10" id="KW-0418">Kinase</keyword>
<dbReference type="PANTHER" id="PTHR45453">
    <property type="entry name" value="PHOSPHATE REGULON SENSOR PROTEIN PHOR"/>
    <property type="match status" value="1"/>
</dbReference>
<evidence type="ECO:0000256" key="2">
    <source>
        <dbReference type="ARBA" id="ARBA00004370"/>
    </source>
</evidence>
<evidence type="ECO:0000256" key="6">
    <source>
        <dbReference type="ARBA" id="ARBA00022777"/>
    </source>
</evidence>
<dbReference type="SMART" id="SM00388">
    <property type="entry name" value="HisKA"/>
    <property type="match status" value="1"/>
</dbReference>
<dbReference type="Pfam" id="PF02518">
    <property type="entry name" value="HATPase_c"/>
    <property type="match status" value="1"/>
</dbReference>
<dbReference type="SUPFAM" id="SSF47384">
    <property type="entry name" value="Homodimeric domain of signal transducing histidine kinase"/>
    <property type="match status" value="1"/>
</dbReference>
<keyword evidence="4" id="KW-0597">Phosphoprotein</keyword>